<dbReference type="OrthoDB" id="34459at2"/>
<name>A0A2U2DI33_9HYPH</name>
<dbReference type="EMBL" id="QFBC01000019">
    <property type="protein sequence ID" value="PWE52928.1"/>
    <property type="molecule type" value="Genomic_DNA"/>
</dbReference>
<dbReference type="Proteomes" id="UP000245252">
    <property type="component" value="Unassembled WGS sequence"/>
</dbReference>
<proteinExistence type="predicted"/>
<keyword evidence="3" id="KW-1185">Reference proteome</keyword>
<comment type="caution">
    <text evidence="2">The sequence shown here is derived from an EMBL/GenBank/DDBJ whole genome shotgun (WGS) entry which is preliminary data.</text>
</comment>
<sequence length="123" mass="14001">MSAKSSVGKGGKSSSETKYPDTPDGRYFVVRGRLWRKSNPALSPSLRDELVKELMSARRDVRKFKGDPQRMSEARERVDAVKVALGERGPVWWNDGAPDFNRHLAANTHYADWYADLTCWNKD</sequence>
<feature type="region of interest" description="Disordered" evidence="1">
    <location>
        <begin position="1"/>
        <end position="25"/>
    </location>
</feature>
<reference evidence="2 3" key="1">
    <citation type="submission" date="2018-05" db="EMBL/GenBank/DDBJ databases">
        <title>The draft genome of strain NS-104.</title>
        <authorList>
            <person name="Hang P."/>
            <person name="Jiang J."/>
        </authorList>
    </citation>
    <scope>NUCLEOTIDE SEQUENCE [LARGE SCALE GENOMIC DNA]</scope>
    <source>
        <strain evidence="2 3">NS-104</strain>
    </source>
</reference>
<evidence type="ECO:0000313" key="3">
    <source>
        <dbReference type="Proteomes" id="UP000245252"/>
    </source>
</evidence>
<evidence type="ECO:0000256" key="1">
    <source>
        <dbReference type="SAM" id="MobiDB-lite"/>
    </source>
</evidence>
<evidence type="ECO:0000313" key="2">
    <source>
        <dbReference type="EMBL" id="PWE52928.1"/>
    </source>
</evidence>
<protein>
    <submittedName>
        <fullName evidence="2">Uncharacterized protein</fullName>
    </submittedName>
</protein>
<dbReference type="AlphaFoldDB" id="A0A2U2DI33"/>
<dbReference type="RefSeq" id="WP_109461543.1">
    <property type="nucleotide sequence ID" value="NZ_QFBC01000019.1"/>
</dbReference>
<organism evidence="2 3">
    <name type="scientific">Metarhizobium album</name>
    <dbReference type="NCBI Taxonomy" id="2182425"/>
    <lineage>
        <taxon>Bacteria</taxon>
        <taxon>Pseudomonadati</taxon>
        <taxon>Pseudomonadota</taxon>
        <taxon>Alphaproteobacteria</taxon>
        <taxon>Hyphomicrobiales</taxon>
        <taxon>Rhizobiaceae</taxon>
        <taxon>Metarhizobium</taxon>
    </lineage>
</organism>
<accession>A0A2U2DI33</accession>
<gene>
    <name evidence="2" type="ORF">DEM27_27965</name>
</gene>